<evidence type="ECO:0000259" key="6">
    <source>
        <dbReference type="PROSITE" id="PS50071"/>
    </source>
</evidence>
<dbReference type="GO" id="GO:0003677">
    <property type="term" value="F:DNA binding"/>
    <property type="evidence" value="ECO:0007669"/>
    <property type="project" value="UniProtKB-UniRule"/>
</dbReference>
<dbReference type="AlphaFoldDB" id="A0A9Q0HTT8"/>
<dbReference type="SUPFAM" id="SSF46689">
    <property type="entry name" value="Homeodomain-like"/>
    <property type="match status" value="1"/>
</dbReference>
<dbReference type="OrthoDB" id="1903104at2759"/>
<evidence type="ECO:0000256" key="5">
    <source>
        <dbReference type="SAM" id="MobiDB-lite"/>
    </source>
</evidence>
<name>A0A9Q0HTT8_9POAL</name>
<dbReference type="PANTHER" id="PTHR12628">
    <property type="entry name" value="POLYCOMB-LIKE TRANSCRIPTION FACTOR"/>
    <property type="match status" value="1"/>
</dbReference>
<dbReference type="InterPro" id="IPR009057">
    <property type="entry name" value="Homeodomain-like_sf"/>
</dbReference>
<feature type="DNA-binding region" description="Homeobox" evidence="3">
    <location>
        <begin position="351"/>
        <end position="410"/>
    </location>
</feature>
<evidence type="ECO:0000256" key="3">
    <source>
        <dbReference type="PROSITE-ProRule" id="PRU00108"/>
    </source>
</evidence>
<keyword evidence="3 4" id="KW-0371">Homeobox</keyword>
<evidence type="ECO:0000313" key="7">
    <source>
        <dbReference type="EMBL" id="KAJ1698231.1"/>
    </source>
</evidence>
<dbReference type="SMART" id="SM00389">
    <property type="entry name" value="HOX"/>
    <property type="match status" value="1"/>
</dbReference>
<sequence>MTQSEKELIIYTSRKKELNSMRISLCKVACGERRTSVNSLPKKRVAVKRRNGKDRSEIVKRRRKKNKRKLQECDEVTRLQRRARYLLIKIKLEKNLLEAYSADGWKGRSREKVKPEKELQRAEKEIIKCKLGIREIVRELDSCISTCQCGAHQNCLVSSEKVPGTDHKRQCKYNEKKIMIIEAVNAHLCTSFSVDSSYLNIFNEEATNPDGKVLKFEDDEAWPSDESEDEDYDPEINAVSCSSIDETEETDFNEFDLPNSSAYNSNDDKINFGEANAGKIMHQPRQRRTVDYKKLHDEMFGKDAENGKDSEDEEWGPCVRKKRRKETSEDERIVANSTRDTNKSNDGIQEHMSKYSRIPSSAVKELRQTFGNNELPSRSVKENLSKQLGLSPKKVDRWFRNARYAALKLRESAASNCGQKKRESDEVLVLDASFFVPLSELIDVSKGSGSTIQRERTSKTKLVQDKAATRKKHLTSHTINATSSHSNALKIIDSKRGTGVQHEKVWLDLVWKMCILQDRIHRLQKSLSMVHGGISTNYETVEIMVPDQDVIYVPFAQLKEKTKT</sequence>
<comment type="caution">
    <text evidence="7">The sequence shown here is derived from an EMBL/GenBank/DDBJ whole genome shotgun (WGS) entry which is preliminary data.</text>
</comment>
<dbReference type="GO" id="GO:0045814">
    <property type="term" value="P:negative regulation of gene expression, epigenetic"/>
    <property type="evidence" value="ECO:0007669"/>
    <property type="project" value="TreeGrafter"/>
</dbReference>
<dbReference type="InterPro" id="IPR001356">
    <property type="entry name" value="HD"/>
</dbReference>
<dbReference type="CDD" id="cd00086">
    <property type="entry name" value="homeodomain"/>
    <property type="match status" value="1"/>
</dbReference>
<organism evidence="7 8">
    <name type="scientific">Rhynchospora breviuscula</name>
    <dbReference type="NCBI Taxonomy" id="2022672"/>
    <lineage>
        <taxon>Eukaryota</taxon>
        <taxon>Viridiplantae</taxon>
        <taxon>Streptophyta</taxon>
        <taxon>Embryophyta</taxon>
        <taxon>Tracheophyta</taxon>
        <taxon>Spermatophyta</taxon>
        <taxon>Magnoliopsida</taxon>
        <taxon>Liliopsida</taxon>
        <taxon>Poales</taxon>
        <taxon>Cyperaceae</taxon>
        <taxon>Cyperoideae</taxon>
        <taxon>Rhynchosporeae</taxon>
        <taxon>Rhynchospora</taxon>
    </lineage>
</organism>
<evidence type="ECO:0000256" key="1">
    <source>
        <dbReference type="ARBA" id="ARBA00004123"/>
    </source>
</evidence>
<evidence type="ECO:0000313" key="8">
    <source>
        <dbReference type="Proteomes" id="UP001151287"/>
    </source>
</evidence>
<accession>A0A9Q0HTT8</accession>
<dbReference type="GO" id="GO:0005634">
    <property type="term" value="C:nucleus"/>
    <property type="evidence" value="ECO:0007669"/>
    <property type="project" value="UniProtKB-SubCell"/>
</dbReference>
<evidence type="ECO:0000256" key="4">
    <source>
        <dbReference type="RuleBase" id="RU000682"/>
    </source>
</evidence>
<dbReference type="PANTHER" id="PTHR12628:SF10">
    <property type="entry name" value="HOMEOBOX DOMAIN-CONTAINING PROTEIN"/>
    <property type="match status" value="1"/>
</dbReference>
<dbReference type="EMBL" id="JAMQYH010000002">
    <property type="protein sequence ID" value="KAJ1698231.1"/>
    <property type="molecule type" value="Genomic_DNA"/>
</dbReference>
<reference evidence="7" key="1">
    <citation type="journal article" date="2022" name="Cell">
        <title>Repeat-based holocentromeres influence genome architecture and karyotype evolution.</title>
        <authorList>
            <person name="Hofstatter P.G."/>
            <person name="Thangavel G."/>
            <person name="Lux T."/>
            <person name="Neumann P."/>
            <person name="Vondrak T."/>
            <person name="Novak P."/>
            <person name="Zhang M."/>
            <person name="Costa L."/>
            <person name="Castellani M."/>
            <person name="Scott A."/>
            <person name="Toegelov H."/>
            <person name="Fuchs J."/>
            <person name="Mata-Sucre Y."/>
            <person name="Dias Y."/>
            <person name="Vanzela A.L.L."/>
            <person name="Huettel B."/>
            <person name="Almeida C.C.S."/>
            <person name="Simkova H."/>
            <person name="Souza G."/>
            <person name="Pedrosa-Harand A."/>
            <person name="Macas J."/>
            <person name="Mayer K.F.X."/>
            <person name="Houben A."/>
            <person name="Marques A."/>
        </authorList>
    </citation>
    <scope>NUCLEOTIDE SEQUENCE</scope>
    <source>
        <strain evidence="7">RhyBre1mFocal</strain>
    </source>
</reference>
<protein>
    <recommendedName>
        <fullName evidence="6">Homeobox domain-containing protein</fullName>
    </recommendedName>
</protein>
<dbReference type="Proteomes" id="UP001151287">
    <property type="component" value="Unassembled WGS sequence"/>
</dbReference>
<dbReference type="GO" id="GO:0003682">
    <property type="term" value="F:chromatin binding"/>
    <property type="evidence" value="ECO:0007669"/>
    <property type="project" value="TreeGrafter"/>
</dbReference>
<keyword evidence="8" id="KW-1185">Reference proteome</keyword>
<evidence type="ECO:0000256" key="2">
    <source>
        <dbReference type="ARBA" id="ARBA00023242"/>
    </source>
</evidence>
<proteinExistence type="predicted"/>
<keyword evidence="3 4" id="KW-0238">DNA-binding</keyword>
<feature type="domain" description="Homeobox" evidence="6">
    <location>
        <begin position="349"/>
        <end position="409"/>
    </location>
</feature>
<feature type="region of interest" description="Disordered" evidence="5">
    <location>
        <begin position="302"/>
        <end position="333"/>
    </location>
</feature>
<comment type="subcellular location">
    <subcellularLocation>
        <location evidence="1 3 4">Nucleus</location>
    </subcellularLocation>
</comment>
<gene>
    <name evidence="7" type="ORF">LUZ63_006743</name>
</gene>
<dbReference type="Gene3D" id="1.10.10.60">
    <property type="entry name" value="Homeodomain-like"/>
    <property type="match status" value="1"/>
</dbReference>
<dbReference type="PROSITE" id="PS50071">
    <property type="entry name" value="HOMEOBOX_2"/>
    <property type="match status" value="1"/>
</dbReference>
<dbReference type="Pfam" id="PF00046">
    <property type="entry name" value="Homeodomain"/>
    <property type="match status" value="1"/>
</dbReference>
<keyword evidence="2 3" id="KW-0539">Nucleus</keyword>